<keyword evidence="8" id="KW-0732">Signal</keyword>
<proteinExistence type="inferred from homology"/>
<keyword evidence="10" id="KW-1185">Reference proteome</keyword>
<dbReference type="PANTHER" id="PTHR43772">
    <property type="entry name" value="ENDO-1,4-BETA-XYLANASE"/>
    <property type="match status" value="1"/>
</dbReference>
<sequence length="553" mass="60572">MRRNALLVSVAALLLAFVPVPAAAHPGRTTDATYHNDASTPGADPFVLFDEASGYYYAYSTEGADPGYHFGIYRSPDLATWEHLPGGALRAGQDGDWAHDWFWAPETYHNPETGLYFFFYAGRMNRGVAEHFRYPDFEEASKVGVAVSRSPAGPFRDIAEAPIDYFPYDPAYHDVNLIMDATQKKPPATLAEGQTAPLGTYLPFIDPNVFFDADGRIYLYYSRNAYRNWVWDADLGKYIEESNIYAVELTGDWWHDPAGRTMPAIAPAYRDANLAPDDPAGTRKDGFVPILDYGSDKQEWENAHVDDYANSGGAKKDRRWAEGSTTLRTVDAQGKPLYYLTYSANNFENEYYGVGYATSRSPLGPWRKDPANPVLSQDPAQSLYSTGHGSVIGSPDGTGLYYVHHGRPSTTSARALYTSAMDIGRGRLAIHASTSDEPLPSGVGPLRPSTDDRVLRTSPGEPVTTTAHVRSAPGAEFDLANPLNRVRATLWPADAGTVAVTGNQVTVTTSRPGVARLTITYQRQRADGSYRDVANLRGHHRSPVAVTVPVISG</sequence>
<accession>A0A7W7Q1K5</accession>
<dbReference type="AlphaFoldDB" id="A0A7W7Q1K5"/>
<keyword evidence="5 6" id="KW-0326">Glycosidase</keyword>
<evidence type="ECO:0000256" key="4">
    <source>
        <dbReference type="ARBA" id="ARBA00023277"/>
    </source>
</evidence>
<dbReference type="EMBL" id="JACHJQ010000002">
    <property type="protein sequence ID" value="MBB4905119.1"/>
    <property type="molecule type" value="Genomic_DNA"/>
</dbReference>
<dbReference type="PANTHER" id="PTHR43772:SF2">
    <property type="entry name" value="PUTATIVE (AFU_ORTHOLOGUE AFUA_2G04480)-RELATED"/>
    <property type="match status" value="1"/>
</dbReference>
<dbReference type="InterPro" id="IPR006710">
    <property type="entry name" value="Glyco_hydro_43"/>
</dbReference>
<dbReference type="RefSeq" id="WP_184809408.1">
    <property type="nucleotide sequence ID" value="NZ_JACHJQ010000002.1"/>
</dbReference>
<keyword evidence="2" id="KW-0858">Xylan degradation</keyword>
<name>A0A7W7Q1K5_9PSEU</name>
<evidence type="ECO:0000256" key="2">
    <source>
        <dbReference type="ARBA" id="ARBA00022651"/>
    </source>
</evidence>
<dbReference type="GO" id="GO:0045493">
    <property type="term" value="P:xylan catabolic process"/>
    <property type="evidence" value="ECO:0007669"/>
    <property type="project" value="UniProtKB-KW"/>
</dbReference>
<dbReference type="InterPro" id="IPR023296">
    <property type="entry name" value="Glyco_hydro_beta-prop_sf"/>
</dbReference>
<comment type="similarity">
    <text evidence="1 6">Belongs to the glycosyl hydrolase 43 family.</text>
</comment>
<keyword evidence="2" id="KW-0624">Polysaccharide degradation</keyword>
<feature type="chain" id="PRO_5031512101" description="Glycosyl hydrolase family 43" evidence="8">
    <location>
        <begin position="25"/>
        <end position="553"/>
    </location>
</feature>
<dbReference type="SUPFAM" id="SSF75005">
    <property type="entry name" value="Arabinanase/levansucrase/invertase"/>
    <property type="match status" value="1"/>
</dbReference>
<evidence type="ECO:0000256" key="7">
    <source>
        <dbReference type="SAM" id="MobiDB-lite"/>
    </source>
</evidence>
<evidence type="ECO:0000256" key="6">
    <source>
        <dbReference type="RuleBase" id="RU361187"/>
    </source>
</evidence>
<evidence type="ECO:0000313" key="9">
    <source>
        <dbReference type="EMBL" id="MBB4905119.1"/>
    </source>
</evidence>
<organism evidence="9 10">
    <name type="scientific">Actinophytocola algeriensis</name>
    <dbReference type="NCBI Taxonomy" id="1768010"/>
    <lineage>
        <taxon>Bacteria</taxon>
        <taxon>Bacillati</taxon>
        <taxon>Actinomycetota</taxon>
        <taxon>Actinomycetes</taxon>
        <taxon>Pseudonocardiales</taxon>
        <taxon>Pseudonocardiaceae</taxon>
    </lineage>
</organism>
<evidence type="ECO:0000256" key="8">
    <source>
        <dbReference type="SAM" id="SignalP"/>
    </source>
</evidence>
<feature type="region of interest" description="Disordered" evidence="7">
    <location>
        <begin position="433"/>
        <end position="452"/>
    </location>
</feature>
<evidence type="ECO:0008006" key="11">
    <source>
        <dbReference type="Google" id="ProtNLM"/>
    </source>
</evidence>
<feature type="signal peptide" evidence="8">
    <location>
        <begin position="1"/>
        <end position="24"/>
    </location>
</feature>
<evidence type="ECO:0000313" key="10">
    <source>
        <dbReference type="Proteomes" id="UP000520767"/>
    </source>
</evidence>
<dbReference type="Gene3D" id="2.115.10.20">
    <property type="entry name" value="Glycosyl hydrolase domain, family 43"/>
    <property type="match status" value="1"/>
</dbReference>
<evidence type="ECO:0000256" key="1">
    <source>
        <dbReference type="ARBA" id="ARBA00009865"/>
    </source>
</evidence>
<comment type="caution">
    <text evidence="9">The sequence shown here is derived from an EMBL/GenBank/DDBJ whole genome shotgun (WGS) entry which is preliminary data.</text>
</comment>
<keyword evidence="3 6" id="KW-0378">Hydrolase</keyword>
<protein>
    <recommendedName>
        <fullName evidence="11">Glycosyl hydrolase family 43</fullName>
    </recommendedName>
</protein>
<dbReference type="InterPro" id="IPR052176">
    <property type="entry name" value="Glycosyl_Hydrlase_43_Enz"/>
</dbReference>
<dbReference type="Pfam" id="PF04616">
    <property type="entry name" value="Glyco_hydro_43"/>
    <property type="match status" value="2"/>
</dbReference>
<dbReference type="Proteomes" id="UP000520767">
    <property type="component" value="Unassembled WGS sequence"/>
</dbReference>
<gene>
    <name evidence="9" type="ORF">FHR82_001336</name>
</gene>
<reference evidence="9 10" key="1">
    <citation type="submission" date="2020-08" db="EMBL/GenBank/DDBJ databases">
        <title>Genomic Encyclopedia of Type Strains, Phase III (KMG-III): the genomes of soil and plant-associated and newly described type strains.</title>
        <authorList>
            <person name="Whitman W."/>
        </authorList>
    </citation>
    <scope>NUCLEOTIDE SEQUENCE [LARGE SCALE GENOMIC DNA]</scope>
    <source>
        <strain evidence="9 10">CECT 8960</strain>
    </source>
</reference>
<evidence type="ECO:0000256" key="3">
    <source>
        <dbReference type="ARBA" id="ARBA00022801"/>
    </source>
</evidence>
<dbReference type="GO" id="GO:0004553">
    <property type="term" value="F:hydrolase activity, hydrolyzing O-glycosyl compounds"/>
    <property type="evidence" value="ECO:0007669"/>
    <property type="project" value="InterPro"/>
</dbReference>
<keyword evidence="4" id="KW-0119">Carbohydrate metabolism</keyword>
<evidence type="ECO:0000256" key="5">
    <source>
        <dbReference type="ARBA" id="ARBA00023295"/>
    </source>
</evidence>